<keyword evidence="10 13" id="KW-0408">Iron</keyword>
<dbReference type="EMBL" id="AB573363">
    <property type="protein sequence ID" value="BAK09496.1"/>
    <property type="molecule type" value="mRNA"/>
</dbReference>
<feature type="binding site" description="axial binding residue" evidence="13">
    <location>
        <position position="449"/>
    </location>
    <ligand>
        <name>heme</name>
        <dbReference type="ChEBI" id="CHEBI:30413"/>
    </ligand>
    <ligandPart>
        <name>Fe</name>
        <dbReference type="ChEBI" id="CHEBI:18248"/>
    </ligandPart>
</feature>
<keyword evidence="8" id="KW-1133">Transmembrane helix</keyword>
<sequence length="524" mass="59759">MPLPLDSYVLLCVSVLLVVAAHYAYSRWLFSTRRLPLPPGPPRAPFLGNIHQVPLMSQHKKFAEWSRNCGDLFCVQIFHKSMLIISSIQVARDLLETRSAKYSDRPYSVVANEFVFPFRRPILGLMPYDERFRRLRKWFQGALETKASLQQYHHIQRREVGRLLSDLVHTPKEFFSHIRRYNGALMLEIAYGHPVASAEDEYMAFADRSVAALTDIGSIASTLVDFVPILKYIPTWMPGAGFKRQALRAKDMWAEMTRIPYQRVRDDMALGKAKLSFTTFMIQEVSRDGHLTDNDEYDISNSASQMYGAGVETTLHTLLTLLLAFTIYPKVVDKAQAEIDRVIGTSRLPELADREFLPYLGCIVQEVLRWNPITPLGVPHCLQEDDSYNGYGLPGGSMFIINVWAISRNPALYPNPEVFRPERFEEMDAETASARDPRKYLFGFGRRICPGRYLADSSVWLVAANVLATMDIRRARDSAGREIIPTPSFKGGIVSHVEPFECDIRPRSQKTIDLIAERHYETTD</sequence>
<comment type="cofactor">
    <cofactor evidence="1 13">
        <name>heme</name>
        <dbReference type="ChEBI" id="CHEBI:30413"/>
    </cofactor>
</comment>
<keyword evidence="6" id="KW-0812">Transmembrane</keyword>
<keyword evidence="11 14" id="KW-0503">Monooxygenase</keyword>
<evidence type="ECO:0000256" key="4">
    <source>
        <dbReference type="ARBA" id="ARBA00010617"/>
    </source>
</evidence>
<comment type="similarity">
    <text evidence="4 14">Belongs to the cytochrome P450 family.</text>
</comment>
<evidence type="ECO:0000256" key="8">
    <source>
        <dbReference type="ARBA" id="ARBA00022989"/>
    </source>
</evidence>
<evidence type="ECO:0000256" key="10">
    <source>
        <dbReference type="ARBA" id="ARBA00023004"/>
    </source>
</evidence>
<accession>F1SYF2</accession>
<evidence type="ECO:0000256" key="2">
    <source>
        <dbReference type="ARBA" id="ARBA00004370"/>
    </source>
</evidence>
<evidence type="ECO:0000256" key="7">
    <source>
        <dbReference type="ARBA" id="ARBA00022723"/>
    </source>
</evidence>
<keyword evidence="5 13" id="KW-0349">Heme</keyword>
<dbReference type="Pfam" id="PF00067">
    <property type="entry name" value="p450"/>
    <property type="match status" value="1"/>
</dbReference>
<evidence type="ECO:0000256" key="1">
    <source>
        <dbReference type="ARBA" id="ARBA00001971"/>
    </source>
</evidence>
<comment type="subcellular location">
    <subcellularLocation>
        <location evidence="2">Membrane</location>
    </subcellularLocation>
</comment>
<dbReference type="InterPro" id="IPR017972">
    <property type="entry name" value="Cyt_P450_CS"/>
</dbReference>
<dbReference type="GO" id="GO:0020037">
    <property type="term" value="F:heme binding"/>
    <property type="evidence" value="ECO:0007669"/>
    <property type="project" value="InterPro"/>
</dbReference>
<dbReference type="GO" id="GO:0016705">
    <property type="term" value="F:oxidoreductase activity, acting on paired donors, with incorporation or reduction of molecular oxygen"/>
    <property type="evidence" value="ECO:0007669"/>
    <property type="project" value="InterPro"/>
</dbReference>
<gene>
    <name evidence="15" type="primary">PpCYP177</name>
</gene>
<dbReference type="InterPro" id="IPR002401">
    <property type="entry name" value="Cyt_P450_E_grp-I"/>
</dbReference>
<keyword evidence="12" id="KW-0472">Membrane</keyword>
<name>F1SYF2_9APHY</name>
<protein>
    <submittedName>
        <fullName evidence="15">Cytochrome P450</fullName>
    </submittedName>
</protein>
<dbReference type="PANTHER" id="PTHR46300:SF2">
    <property type="entry name" value="CYTOCHROME P450 MONOOXYGENASE ALNH-RELATED"/>
    <property type="match status" value="1"/>
</dbReference>
<evidence type="ECO:0000256" key="12">
    <source>
        <dbReference type="ARBA" id="ARBA00023136"/>
    </source>
</evidence>
<keyword evidence="9 14" id="KW-0560">Oxidoreductase</keyword>
<dbReference type="InterPro" id="IPR036396">
    <property type="entry name" value="Cyt_P450_sf"/>
</dbReference>
<dbReference type="PROSITE" id="PS00086">
    <property type="entry name" value="CYTOCHROME_P450"/>
    <property type="match status" value="1"/>
</dbReference>
<dbReference type="SUPFAM" id="SSF48264">
    <property type="entry name" value="Cytochrome P450"/>
    <property type="match status" value="1"/>
</dbReference>
<evidence type="ECO:0000256" key="3">
    <source>
        <dbReference type="ARBA" id="ARBA00005179"/>
    </source>
</evidence>
<evidence type="ECO:0000256" key="5">
    <source>
        <dbReference type="ARBA" id="ARBA00022617"/>
    </source>
</evidence>
<evidence type="ECO:0000256" key="13">
    <source>
        <dbReference type="PIRSR" id="PIRSR602401-1"/>
    </source>
</evidence>
<evidence type="ECO:0000256" key="9">
    <source>
        <dbReference type="ARBA" id="ARBA00023002"/>
    </source>
</evidence>
<dbReference type="PRINTS" id="PR00463">
    <property type="entry name" value="EP450I"/>
</dbReference>
<dbReference type="InterPro" id="IPR050364">
    <property type="entry name" value="Cytochrome_P450_fung"/>
</dbReference>
<keyword evidence="7 13" id="KW-0479">Metal-binding</keyword>
<dbReference type="AlphaFoldDB" id="F1SYF2"/>
<proteinExistence type="evidence at transcript level"/>
<comment type="pathway">
    <text evidence="3">Secondary metabolite biosynthesis.</text>
</comment>
<organism evidence="15">
    <name type="scientific">Rhodonia placenta</name>
    <dbReference type="NCBI Taxonomy" id="104341"/>
    <lineage>
        <taxon>Eukaryota</taxon>
        <taxon>Fungi</taxon>
        <taxon>Dikarya</taxon>
        <taxon>Basidiomycota</taxon>
        <taxon>Agaricomycotina</taxon>
        <taxon>Agaricomycetes</taxon>
        <taxon>Polyporales</taxon>
        <taxon>Adustoporiaceae</taxon>
        <taxon>Rhodonia</taxon>
    </lineage>
</organism>
<evidence type="ECO:0000256" key="11">
    <source>
        <dbReference type="ARBA" id="ARBA00023033"/>
    </source>
</evidence>
<reference evidence="15" key="1">
    <citation type="journal article" date="2012" name="Arch. Microbiol.">
        <title>Molecular identification and functional characterization of cytochrome P450 monooxygenases from the brown-rot basidiomycete Postia placenta.</title>
        <authorList>
            <person name="Ide M."/>
            <person name="Ichinose H."/>
            <person name="Wariishi H."/>
        </authorList>
    </citation>
    <scope>NUCLEOTIDE SEQUENCE</scope>
    <source>
        <strain evidence="15">MAD-698-R</strain>
    </source>
</reference>
<dbReference type="Gene3D" id="1.10.630.10">
    <property type="entry name" value="Cytochrome P450"/>
    <property type="match status" value="1"/>
</dbReference>
<evidence type="ECO:0000256" key="6">
    <source>
        <dbReference type="ARBA" id="ARBA00022692"/>
    </source>
</evidence>
<dbReference type="GO" id="GO:0016020">
    <property type="term" value="C:membrane"/>
    <property type="evidence" value="ECO:0007669"/>
    <property type="project" value="UniProtKB-SubCell"/>
</dbReference>
<dbReference type="PANTHER" id="PTHR46300">
    <property type="entry name" value="P450, PUTATIVE (EUROFUNG)-RELATED-RELATED"/>
    <property type="match status" value="1"/>
</dbReference>
<dbReference type="CDD" id="cd11065">
    <property type="entry name" value="CYP64-like"/>
    <property type="match status" value="1"/>
</dbReference>
<evidence type="ECO:0000313" key="15">
    <source>
        <dbReference type="EMBL" id="BAK09496.1"/>
    </source>
</evidence>
<dbReference type="GO" id="GO:0005506">
    <property type="term" value="F:iron ion binding"/>
    <property type="evidence" value="ECO:0007669"/>
    <property type="project" value="InterPro"/>
</dbReference>
<dbReference type="PRINTS" id="PR00385">
    <property type="entry name" value="P450"/>
</dbReference>
<dbReference type="GO" id="GO:0004497">
    <property type="term" value="F:monooxygenase activity"/>
    <property type="evidence" value="ECO:0007669"/>
    <property type="project" value="UniProtKB-KW"/>
</dbReference>
<dbReference type="InterPro" id="IPR001128">
    <property type="entry name" value="Cyt_P450"/>
</dbReference>
<evidence type="ECO:0000256" key="14">
    <source>
        <dbReference type="RuleBase" id="RU000461"/>
    </source>
</evidence>